<gene>
    <name evidence="2" type="ORF">JD844_005694</name>
</gene>
<protein>
    <submittedName>
        <fullName evidence="2">Uncharacterized protein</fullName>
    </submittedName>
</protein>
<dbReference type="EMBL" id="JAIPUX010000035">
    <property type="protein sequence ID" value="KAH0631393.1"/>
    <property type="molecule type" value="Genomic_DNA"/>
</dbReference>
<organism evidence="2 3">
    <name type="scientific">Phrynosoma platyrhinos</name>
    <name type="common">Desert horned lizard</name>
    <dbReference type="NCBI Taxonomy" id="52577"/>
    <lineage>
        <taxon>Eukaryota</taxon>
        <taxon>Metazoa</taxon>
        <taxon>Chordata</taxon>
        <taxon>Craniata</taxon>
        <taxon>Vertebrata</taxon>
        <taxon>Euteleostomi</taxon>
        <taxon>Lepidosauria</taxon>
        <taxon>Squamata</taxon>
        <taxon>Bifurcata</taxon>
        <taxon>Unidentata</taxon>
        <taxon>Episquamata</taxon>
        <taxon>Toxicofera</taxon>
        <taxon>Iguania</taxon>
        <taxon>Phrynosomatidae</taxon>
        <taxon>Phrynosomatinae</taxon>
        <taxon>Phrynosoma</taxon>
    </lineage>
</organism>
<dbReference type="Proteomes" id="UP000826234">
    <property type="component" value="Unassembled WGS sequence"/>
</dbReference>
<keyword evidence="3" id="KW-1185">Reference proteome</keyword>
<reference evidence="2 3" key="1">
    <citation type="journal article" date="2022" name="Gigascience">
        <title>A chromosome-level genome assembly and annotation of the desert horned lizard, Phrynosoma platyrhinos, provides insight into chromosomal rearrangements among reptiles.</title>
        <authorList>
            <person name="Koochekian N."/>
            <person name="Ascanio A."/>
            <person name="Farleigh K."/>
            <person name="Card D.C."/>
            <person name="Schield D.R."/>
            <person name="Castoe T.A."/>
            <person name="Jezkova T."/>
        </authorList>
    </citation>
    <scope>NUCLEOTIDE SEQUENCE [LARGE SCALE GENOMIC DNA]</scope>
    <source>
        <strain evidence="2">NK-2021</strain>
    </source>
</reference>
<feature type="region of interest" description="Disordered" evidence="1">
    <location>
        <begin position="1"/>
        <end position="48"/>
    </location>
</feature>
<evidence type="ECO:0000256" key="1">
    <source>
        <dbReference type="SAM" id="MobiDB-lite"/>
    </source>
</evidence>
<sequence length="171" mass="19238">MKAPGYGERFPPFPPPPPPPPGFPPPGYPASEFPPPNYPDPGYPCRYGPGGRQPASFFDWLPLLSDFRSWISDFFSHRDQRHPGGSGYYPPSLPPPGYPGFGYPGPPLPEFPEYAFPEYPQPPSQIVPEVEPESEPQEASQQPHKTDGLIQEYTQIYKLKMLRNKLQCQLL</sequence>
<name>A0ABQ7TNY0_PHRPL</name>
<feature type="compositionally biased region" description="Pro residues" evidence="1">
    <location>
        <begin position="11"/>
        <end position="42"/>
    </location>
</feature>
<evidence type="ECO:0000313" key="3">
    <source>
        <dbReference type="Proteomes" id="UP000826234"/>
    </source>
</evidence>
<feature type="compositionally biased region" description="Low complexity" evidence="1">
    <location>
        <begin position="1"/>
        <end position="10"/>
    </location>
</feature>
<evidence type="ECO:0000313" key="2">
    <source>
        <dbReference type="EMBL" id="KAH0631393.1"/>
    </source>
</evidence>
<comment type="caution">
    <text evidence="2">The sequence shown here is derived from an EMBL/GenBank/DDBJ whole genome shotgun (WGS) entry which is preliminary data.</text>
</comment>
<accession>A0ABQ7TNY0</accession>
<feature type="region of interest" description="Disordered" evidence="1">
    <location>
        <begin position="120"/>
        <end position="147"/>
    </location>
</feature>
<proteinExistence type="predicted"/>